<sequence length="178" mass="20398">MKIKADVSHWVTRAVIGLNLCPFAKSVYVKGKIHYSVSDATTPDAALQSLEQELQNLINFGNDSNDTTLLILPNVLQDYFDYNNFIFFAELLLEKMGLSGVIQIATFHPNYQFKGTKKNDIDNYTNRSPYPILHLLQEASISRVVDAFPQTADIYQRNIYTLRCLGIDGWTEWMQREI</sequence>
<evidence type="ECO:0000313" key="1">
    <source>
        <dbReference type="EMBL" id="PSB92099.1"/>
    </source>
</evidence>
<dbReference type="EMBL" id="MUHY01000001">
    <property type="protein sequence ID" value="PSB92099.1"/>
    <property type="molecule type" value="Genomic_DNA"/>
</dbReference>
<organism evidence="1 2">
    <name type="scientific">Candidatus Pandoraea novymonadis</name>
    <dbReference type="NCBI Taxonomy" id="1808959"/>
    <lineage>
        <taxon>Bacteria</taxon>
        <taxon>Pseudomonadati</taxon>
        <taxon>Pseudomonadota</taxon>
        <taxon>Betaproteobacteria</taxon>
        <taxon>Burkholderiales</taxon>
        <taxon>Burkholderiaceae</taxon>
        <taxon>Pandoraea</taxon>
    </lineage>
</organism>
<dbReference type="RefSeq" id="WP_245916318.1">
    <property type="nucleotide sequence ID" value="NZ_MUHY01000001.1"/>
</dbReference>
<accession>A0ABX5FEN8</accession>
<dbReference type="Pfam" id="PF07209">
    <property type="entry name" value="DUF1415"/>
    <property type="match status" value="1"/>
</dbReference>
<comment type="caution">
    <text evidence="1">The sequence shown here is derived from an EMBL/GenBank/DDBJ whole genome shotgun (WGS) entry which is preliminary data.</text>
</comment>
<proteinExistence type="predicted"/>
<dbReference type="InterPro" id="IPR009858">
    <property type="entry name" value="DUF1415"/>
</dbReference>
<evidence type="ECO:0008006" key="3">
    <source>
        <dbReference type="Google" id="ProtNLM"/>
    </source>
</evidence>
<gene>
    <name evidence="1" type="ORF">BZL35_00326</name>
</gene>
<evidence type="ECO:0000313" key="2">
    <source>
        <dbReference type="Proteomes" id="UP000242660"/>
    </source>
</evidence>
<protein>
    <recommendedName>
        <fullName evidence="3">Peptidase</fullName>
    </recommendedName>
</protein>
<keyword evidence="2" id="KW-1185">Reference proteome</keyword>
<dbReference type="Proteomes" id="UP000242660">
    <property type="component" value="Unassembled WGS sequence"/>
</dbReference>
<reference evidence="1 2" key="1">
    <citation type="journal article" date="2017" name="Front. Microbiol.">
        <title>Genome of Ca. Pandoraea novymonadis, an Endosymbiotic Bacterium of the Trypanosomatid Novymonas esmeraldas.</title>
        <authorList>
            <person name="Kostygov A.Y."/>
            <person name="Butenko A."/>
            <person name="Nenarokova A."/>
            <person name="Tashyreva D."/>
            <person name="Flegontov P."/>
            <person name="Lukes J."/>
            <person name="Yurchenko V."/>
        </authorList>
    </citation>
    <scope>NUCLEOTIDE SEQUENCE [LARGE SCALE GENOMIC DNA]</scope>
    <source>
        <strain evidence="1 2">E262</strain>
    </source>
</reference>
<name>A0ABX5FEN8_9BURK</name>